<name>A0A9D1K6G8_9FIRM</name>
<protein>
    <submittedName>
        <fullName evidence="1">DUF1848 domain-containing protein</fullName>
    </submittedName>
</protein>
<evidence type="ECO:0000313" key="1">
    <source>
        <dbReference type="EMBL" id="HIS92667.1"/>
    </source>
</evidence>
<dbReference type="Proteomes" id="UP000824140">
    <property type="component" value="Unassembled WGS sequence"/>
</dbReference>
<dbReference type="EMBL" id="DVJN01000129">
    <property type="protein sequence ID" value="HIS92667.1"/>
    <property type="molecule type" value="Genomic_DNA"/>
</dbReference>
<comment type="caution">
    <text evidence="1">The sequence shown here is derived from an EMBL/GenBank/DDBJ whole genome shotgun (WGS) entry which is preliminary data.</text>
</comment>
<dbReference type="Pfam" id="PF08902">
    <property type="entry name" value="DUF1848"/>
    <property type="match status" value="1"/>
</dbReference>
<proteinExistence type="predicted"/>
<dbReference type="AlphaFoldDB" id="A0A9D1K6G8"/>
<reference evidence="1" key="2">
    <citation type="journal article" date="2021" name="PeerJ">
        <title>Extensive microbial diversity within the chicken gut microbiome revealed by metagenomics and culture.</title>
        <authorList>
            <person name="Gilroy R."/>
            <person name="Ravi A."/>
            <person name="Getino M."/>
            <person name="Pursley I."/>
            <person name="Horton D.L."/>
            <person name="Alikhan N.F."/>
            <person name="Baker D."/>
            <person name="Gharbi K."/>
            <person name="Hall N."/>
            <person name="Watson M."/>
            <person name="Adriaenssens E.M."/>
            <person name="Foster-Nyarko E."/>
            <person name="Jarju S."/>
            <person name="Secka A."/>
            <person name="Antonio M."/>
            <person name="Oren A."/>
            <person name="Chaudhuri R.R."/>
            <person name="La Ragione R."/>
            <person name="Hildebrand F."/>
            <person name="Pallen M.J."/>
        </authorList>
    </citation>
    <scope>NUCLEOTIDE SEQUENCE</scope>
    <source>
        <strain evidence="1">13766</strain>
    </source>
</reference>
<evidence type="ECO:0000313" key="2">
    <source>
        <dbReference type="Proteomes" id="UP000824140"/>
    </source>
</evidence>
<organism evidence="1 2">
    <name type="scientific">Candidatus Alectryocaccomicrobium excrementavium</name>
    <dbReference type="NCBI Taxonomy" id="2840668"/>
    <lineage>
        <taxon>Bacteria</taxon>
        <taxon>Bacillati</taxon>
        <taxon>Bacillota</taxon>
        <taxon>Clostridia</taxon>
        <taxon>Candidatus Alectryocaccomicrobium</taxon>
    </lineage>
</organism>
<reference evidence="1" key="1">
    <citation type="submission" date="2020-10" db="EMBL/GenBank/DDBJ databases">
        <authorList>
            <person name="Gilroy R."/>
        </authorList>
    </citation>
    <scope>NUCLEOTIDE SEQUENCE</scope>
    <source>
        <strain evidence="1">13766</strain>
    </source>
</reference>
<accession>A0A9D1K6G8</accession>
<sequence>RMIISASRRTDIPAYHAPWLMERLREGFAMVANPMNPRQVRRVDLRPEAVDGIVFWSKNPAPLLAHEKALRAYRCAWQFTLNAYAADVEPGVPSEAARLETLKRLADAFGPERVEWRYDPILISAAYPAEWHLAAFERLARAIAPYARGCTISFVDFYRCALRGLRACGARDIALEERQALAQQLQAIADACRLPLRACCEEGLPLAQAHCVNAADFGLPAKADKNQRPGCGCAPSADIGAYGTCPAGCAYCYARGRSHCAAR</sequence>
<feature type="non-terminal residue" evidence="1">
    <location>
        <position position="1"/>
    </location>
</feature>
<dbReference type="InterPro" id="IPR014998">
    <property type="entry name" value="DUF1848"/>
</dbReference>
<gene>
    <name evidence="1" type="ORF">IAA84_06565</name>
</gene>